<feature type="active site" evidence="16">
    <location>
        <position position="150"/>
    </location>
</feature>
<keyword evidence="8 16" id="KW-0274">FAD</keyword>
<dbReference type="Gene3D" id="3.30.43.10">
    <property type="entry name" value="Uridine Diphospho-n-acetylenolpyruvylglucosamine Reductase, domain 2"/>
    <property type="match status" value="1"/>
</dbReference>
<keyword evidence="5 16" id="KW-0963">Cytoplasm</keyword>
<dbReference type="Pfam" id="PF02873">
    <property type="entry name" value="MurB_C"/>
    <property type="match status" value="1"/>
</dbReference>
<evidence type="ECO:0000256" key="2">
    <source>
        <dbReference type="ARBA" id="ARBA00003921"/>
    </source>
</evidence>
<evidence type="ECO:0000256" key="13">
    <source>
        <dbReference type="ARBA" id="ARBA00023306"/>
    </source>
</evidence>
<evidence type="ECO:0000256" key="3">
    <source>
        <dbReference type="ARBA" id="ARBA00004496"/>
    </source>
</evidence>
<evidence type="ECO:0000256" key="11">
    <source>
        <dbReference type="ARBA" id="ARBA00022984"/>
    </source>
</evidence>
<comment type="caution">
    <text evidence="18">The sequence shown here is derived from an EMBL/GenBank/DDBJ whole genome shotgun (WGS) entry which is preliminary data.</text>
</comment>
<dbReference type="InterPro" id="IPR016167">
    <property type="entry name" value="FAD-bd_PCMH_sub1"/>
</dbReference>
<dbReference type="InterPro" id="IPR036318">
    <property type="entry name" value="FAD-bd_PCMH-like_sf"/>
</dbReference>
<dbReference type="NCBIfam" id="NF010478">
    <property type="entry name" value="PRK13903.1"/>
    <property type="match status" value="1"/>
</dbReference>
<evidence type="ECO:0000313" key="19">
    <source>
        <dbReference type="Proteomes" id="UP001519289"/>
    </source>
</evidence>
<dbReference type="EMBL" id="JAGGLG010000018">
    <property type="protein sequence ID" value="MBP2018862.1"/>
    <property type="molecule type" value="Genomic_DNA"/>
</dbReference>
<keyword evidence="7 16" id="KW-0285">Flavoprotein</keyword>
<evidence type="ECO:0000259" key="17">
    <source>
        <dbReference type="PROSITE" id="PS51387"/>
    </source>
</evidence>
<keyword evidence="6 16" id="KW-0132">Cell division</keyword>
<name>A0ABS4JTL9_9FIRM</name>
<protein>
    <recommendedName>
        <fullName evidence="16">UDP-N-acetylenolpyruvoylglucosamine reductase</fullName>
        <ecNumber evidence="16">1.3.1.98</ecNumber>
    </recommendedName>
    <alternativeName>
        <fullName evidence="16">UDP-N-acetylmuramate dehydrogenase</fullName>
    </alternativeName>
</protein>
<dbReference type="SUPFAM" id="SSF56194">
    <property type="entry name" value="Uridine diphospho-N-Acetylenolpyruvylglucosamine reductase, MurB, C-terminal domain"/>
    <property type="match status" value="1"/>
</dbReference>
<dbReference type="EC" id="1.3.1.98" evidence="16"/>
<comment type="similarity">
    <text evidence="16">Belongs to the MurB family.</text>
</comment>
<dbReference type="InterPro" id="IPR016166">
    <property type="entry name" value="FAD-bd_PCMH"/>
</dbReference>
<keyword evidence="19" id="KW-1185">Reference proteome</keyword>
<dbReference type="PROSITE" id="PS51387">
    <property type="entry name" value="FAD_PCMH"/>
    <property type="match status" value="1"/>
</dbReference>
<comment type="cofactor">
    <cofactor evidence="1 16">
        <name>FAD</name>
        <dbReference type="ChEBI" id="CHEBI:57692"/>
    </cofactor>
</comment>
<evidence type="ECO:0000256" key="14">
    <source>
        <dbReference type="ARBA" id="ARBA00023316"/>
    </source>
</evidence>
<dbReference type="GO" id="GO:0008762">
    <property type="term" value="F:UDP-N-acetylmuramate dehydrogenase activity"/>
    <property type="evidence" value="ECO:0007669"/>
    <property type="project" value="UniProtKB-EC"/>
</dbReference>
<dbReference type="InterPro" id="IPR016169">
    <property type="entry name" value="FAD-bd_PCMH_sub2"/>
</dbReference>
<dbReference type="HAMAP" id="MF_00037">
    <property type="entry name" value="MurB"/>
    <property type="match status" value="1"/>
</dbReference>
<evidence type="ECO:0000256" key="12">
    <source>
        <dbReference type="ARBA" id="ARBA00023002"/>
    </source>
</evidence>
<evidence type="ECO:0000256" key="15">
    <source>
        <dbReference type="ARBA" id="ARBA00048914"/>
    </source>
</evidence>
<comment type="catalytic activity">
    <reaction evidence="15 16">
        <text>UDP-N-acetyl-alpha-D-muramate + NADP(+) = UDP-N-acetyl-3-O-(1-carboxyvinyl)-alpha-D-glucosamine + NADPH + H(+)</text>
        <dbReference type="Rhea" id="RHEA:12248"/>
        <dbReference type="ChEBI" id="CHEBI:15378"/>
        <dbReference type="ChEBI" id="CHEBI:57783"/>
        <dbReference type="ChEBI" id="CHEBI:58349"/>
        <dbReference type="ChEBI" id="CHEBI:68483"/>
        <dbReference type="ChEBI" id="CHEBI:70757"/>
        <dbReference type="EC" id="1.3.1.98"/>
    </reaction>
</comment>
<feature type="active site" evidence="16">
    <location>
        <position position="322"/>
    </location>
</feature>
<dbReference type="Pfam" id="PF01565">
    <property type="entry name" value="FAD_binding_4"/>
    <property type="match status" value="1"/>
</dbReference>
<dbReference type="Gene3D" id="3.90.78.10">
    <property type="entry name" value="UDP-N-acetylenolpyruvoylglucosamine reductase, C-terminal domain"/>
    <property type="match status" value="1"/>
</dbReference>
<keyword evidence="13 16" id="KW-0131">Cell cycle</keyword>
<organism evidence="18 19">
    <name type="scientific">Symbiobacterium terraclitae</name>
    <dbReference type="NCBI Taxonomy" id="557451"/>
    <lineage>
        <taxon>Bacteria</taxon>
        <taxon>Bacillati</taxon>
        <taxon>Bacillota</taxon>
        <taxon>Clostridia</taxon>
        <taxon>Eubacteriales</taxon>
        <taxon>Symbiobacteriaceae</taxon>
        <taxon>Symbiobacterium</taxon>
    </lineage>
</organism>
<keyword evidence="10 16" id="KW-0133">Cell shape</keyword>
<sequence length="327" mass="35816">MRLGGPAAYLAHVHNPEELAEGLAWAAVRSLPVIMIGGGSNIIWRDEGFSGLVLVNRIKGYSLEERGSEVYLTVGAGEDWDSVVERSVAAGACGIERLSLIPGTAGATPVQNVGAYGREIADVLVSVDAYDRLVGQFVRIPAGDCAFGYRRSRFNGADRGRFFITGLTLRLVREQPRPPFYPALDRYLAERGIARPTVQQVRDAVIAIRRAKLPDPERVANCGSFFRNPVIPAGQAAYLLARYPDMPHWAMPDGRVKLAAGWLIDRAGLRGVSDPETGMGTWPAQALVLVNERARSTADLLRFRQKVQDAVRERFGVDLEQEPELLP</sequence>
<dbReference type="PANTHER" id="PTHR21071">
    <property type="entry name" value="UDP-N-ACETYLENOLPYRUVOYLGLUCOSAMINE REDUCTASE"/>
    <property type="match status" value="1"/>
</dbReference>
<evidence type="ECO:0000256" key="6">
    <source>
        <dbReference type="ARBA" id="ARBA00022618"/>
    </source>
</evidence>
<keyword evidence="12 16" id="KW-0560">Oxidoreductase</keyword>
<evidence type="ECO:0000256" key="8">
    <source>
        <dbReference type="ARBA" id="ARBA00022827"/>
    </source>
</evidence>
<evidence type="ECO:0000256" key="9">
    <source>
        <dbReference type="ARBA" id="ARBA00022857"/>
    </source>
</evidence>
<evidence type="ECO:0000256" key="16">
    <source>
        <dbReference type="HAMAP-Rule" id="MF_00037"/>
    </source>
</evidence>
<evidence type="ECO:0000256" key="10">
    <source>
        <dbReference type="ARBA" id="ARBA00022960"/>
    </source>
</evidence>
<evidence type="ECO:0000256" key="5">
    <source>
        <dbReference type="ARBA" id="ARBA00022490"/>
    </source>
</evidence>
<dbReference type="InterPro" id="IPR006094">
    <property type="entry name" value="Oxid_FAD_bind_N"/>
</dbReference>
<reference evidence="18 19" key="1">
    <citation type="submission" date="2021-03" db="EMBL/GenBank/DDBJ databases">
        <title>Genomic Encyclopedia of Type Strains, Phase IV (KMG-IV): sequencing the most valuable type-strain genomes for metagenomic binning, comparative biology and taxonomic classification.</title>
        <authorList>
            <person name="Goeker M."/>
        </authorList>
    </citation>
    <scope>NUCLEOTIDE SEQUENCE [LARGE SCALE GENOMIC DNA]</scope>
    <source>
        <strain evidence="18 19">DSM 27138</strain>
    </source>
</reference>
<dbReference type="NCBIfam" id="NF000755">
    <property type="entry name" value="PRK00046.1"/>
    <property type="match status" value="1"/>
</dbReference>
<proteinExistence type="inferred from homology"/>
<keyword evidence="9 16" id="KW-0521">NADP</keyword>
<comment type="function">
    <text evidence="2 16">Cell wall formation.</text>
</comment>
<dbReference type="NCBIfam" id="TIGR00179">
    <property type="entry name" value="murB"/>
    <property type="match status" value="1"/>
</dbReference>
<dbReference type="SUPFAM" id="SSF56176">
    <property type="entry name" value="FAD-binding/transporter-associated domain-like"/>
    <property type="match status" value="1"/>
</dbReference>
<comment type="pathway">
    <text evidence="4 16">Cell wall biogenesis; peptidoglycan biosynthesis.</text>
</comment>
<keyword evidence="14 16" id="KW-0961">Cell wall biogenesis/degradation</keyword>
<dbReference type="InterPro" id="IPR003170">
    <property type="entry name" value="MurB"/>
</dbReference>
<feature type="active site" description="Proton donor" evidence="16">
    <location>
        <position position="224"/>
    </location>
</feature>
<evidence type="ECO:0000256" key="1">
    <source>
        <dbReference type="ARBA" id="ARBA00001974"/>
    </source>
</evidence>
<dbReference type="InterPro" id="IPR011601">
    <property type="entry name" value="MurB_C"/>
</dbReference>
<dbReference type="Proteomes" id="UP001519289">
    <property type="component" value="Unassembled WGS sequence"/>
</dbReference>
<comment type="subcellular location">
    <subcellularLocation>
        <location evidence="3 16">Cytoplasm</location>
    </subcellularLocation>
</comment>
<dbReference type="Gene3D" id="3.30.465.10">
    <property type="match status" value="1"/>
</dbReference>
<accession>A0ABS4JTL9</accession>
<dbReference type="InterPro" id="IPR036635">
    <property type="entry name" value="MurB_C_sf"/>
</dbReference>
<evidence type="ECO:0000256" key="4">
    <source>
        <dbReference type="ARBA" id="ARBA00004752"/>
    </source>
</evidence>
<dbReference type="PANTHER" id="PTHR21071:SF4">
    <property type="entry name" value="UDP-N-ACETYLENOLPYRUVOYLGLUCOSAMINE REDUCTASE"/>
    <property type="match status" value="1"/>
</dbReference>
<feature type="domain" description="FAD-binding PCMH-type" evidence="17">
    <location>
        <begin position="2"/>
        <end position="174"/>
    </location>
</feature>
<evidence type="ECO:0000256" key="7">
    <source>
        <dbReference type="ARBA" id="ARBA00022630"/>
    </source>
</evidence>
<evidence type="ECO:0000313" key="18">
    <source>
        <dbReference type="EMBL" id="MBP2018862.1"/>
    </source>
</evidence>
<gene>
    <name evidence="16" type="primary">murB</name>
    <name evidence="18" type="ORF">J2Z79_002277</name>
</gene>
<keyword evidence="11 16" id="KW-0573">Peptidoglycan synthesis</keyword>